<dbReference type="CDD" id="cd06170">
    <property type="entry name" value="LuxR_C_like"/>
    <property type="match status" value="1"/>
</dbReference>
<dbReference type="GO" id="GO:0016787">
    <property type="term" value="F:hydrolase activity"/>
    <property type="evidence" value="ECO:0007669"/>
    <property type="project" value="UniProtKB-KW"/>
</dbReference>
<dbReference type="InterPro" id="IPR022742">
    <property type="entry name" value="Hydrolase_4"/>
</dbReference>
<dbReference type="Pfam" id="PF00196">
    <property type="entry name" value="GerE"/>
    <property type="match status" value="1"/>
</dbReference>
<protein>
    <submittedName>
        <fullName evidence="5">Alpha/beta hydrolase</fullName>
    </submittedName>
</protein>
<keyword evidence="1" id="KW-0805">Transcription regulation</keyword>
<evidence type="ECO:0000313" key="5">
    <source>
        <dbReference type="EMBL" id="MDV6226695.1"/>
    </source>
</evidence>
<organism evidence="5 6">
    <name type="scientific">Nitratireductor aquimarinus</name>
    <dbReference type="NCBI Taxonomy" id="889300"/>
    <lineage>
        <taxon>Bacteria</taxon>
        <taxon>Pseudomonadati</taxon>
        <taxon>Pseudomonadota</taxon>
        <taxon>Alphaproteobacteria</taxon>
        <taxon>Hyphomicrobiales</taxon>
        <taxon>Phyllobacteriaceae</taxon>
        <taxon>Nitratireductor</taxon>
    </lineage>
</organism>
<dbReference type="PROSITE" id="PS50043">
    <property type="entry name" value="HTH_LUXR_2"/>
    <property type="match status" value="1"/>
</dbReference>
<feature type="domain" description="HTH luxR-type" evidence="4">
    <location>
        <begin position="536"/>
        <end position="601"/>
    </location>
</feature>
<dbReference type="PANTHER" id="PTHR44688:SF16">
    <property type="entry name" value="DNA-BINDING TRANSCRIPTIONAL ACTIVATOR DEVR_DOSR"/>
    <property type="match status" value="1"/>
</dbReference>
<dbReference type="SMART" id="SM00421">
    <property type="entry name" value="HTH_LUXR"/>
    <property type="match status" value="1"/>
</dbReference>
<dbReference type="Pfam" id="PF12146">
    <property type="entry name" value="Hydrolase_4"/>
    <property type="match status" value="1"/>
</dbReference>
<dbReference type="Gene3D" id="3.40.50.1820">
    <property type="entry name" value="alpha/beta hydrolase"/>
    <property type="match status" value="1"/>
</dbReference>
<dbReference type="PRINTS" id="PR00038">
    <property type="entry name" value="HTHLUXR"/>
</dbReference>
<evidence type="ECO:0000313" key="6">
    <source>
        <dbReference type="Proteomes" id="UP001185659"/>
    </source>
</evidence>
<dbReference type="InterPro" id="IPR000792">
    <property type="entry name" value="Tscrpt_reg_LuxR_C"/>
</dbReference>
<dbReference type="Gene3D" id="1.10.10.10">
    <property type="entry name" value="Winged helix-like DNA-binding domain superfamily/Winged helix DNA-binding domain"/>
    <property type="match status" value="1"/>
</dbReference>
<dbReference type="Proteomes" id="UP001185659">
    <property type="component" value="Unassembled WGS sequence"/>
</dbReference>
<sequence>MEAKYLARVNGPPLFYRKWRSASQPRTSVPRRAVFIGHSQPTHSGMLSDLAEGFRAAGWDAHSGDIRGHGKSTDAQVPLGHLDTGDGWSLAVDDMRHLLERSFDGVDWADRLVVVPNITALMTLEVMKTWHDLARHIVLISPVPNQRTLALFGKAFSKVRMRLRAADQPDEQILHHLYAFLGAHLRDREHPADVISTDRDLIREIVSDPEGWPIPSPAYWSNIFSGMLSAWKWPNNARLKPGTRVLVMFGGEDAMLRDGGFLPPIERFLAEVGVEDVASERIEGVRSGLFLEEKRFGISKRILDWVGQDGAATADARYSEVDVAQLASDVIARLGGGAAPADMRPDELVELCYNAIDDETRWTEVIYRIIYEAGQDGEMTEAELAERIERLMPHWERAFSLNRQVMMNATLGVLLQAVIDKLQIGIAILDADGALLHANTTYRETLLRIFPKTSPGADGDAFSAAATRRLFVSGASAEDTGKVNNDRIVLHDNAPVGFHFHPQALRQTGLQRQGPASILILRATERDDDDNTRRVLTELAYGLTGKEAEIALLIAEGMSLDEIAGELGILVSTARGHLKKAFQKMSVHSQAELTARIMSGPVGWLK</sequence>
<dbReference type="InterPro" id="IPR016032">
    <property type="entry name" value="Sig_transdc_resp-reg_C-effctor"/>
</dbReference>
<evidence type="ECO:0000256" key="2">
    <source>
        <dbReference type="ARBA" id="ARBA00023125"/>
    </source>
</evidence>
<comment type="caution">
    <text evidence="5">The sequence shown here is derived from an EMBL/GenBank/DDBJ whole genome shotgun (WGS) entry which is preliminary data.</text>
</comment>
<keyword evidence="5" id="KW-0378">Hydrolase</keyword>
<dbReference type="RefSeq" id="WP_317561234.1">
    <property type="nucleotide sequence ID" value="NZ_JAWLIP010000004.1"/>
</dbReference>
<dbReference type="SUPFAM" id="SSF53474">
    <property type="entry name" value="alpha/beta-Hydrolases"/>
    <property type="match status" value="1"/>
</dbReference>
<dbReference type="PANTHER" id="PTHR44688">
    <property type="entry name" value="DNA-BINDING TRANSCRIPTIONAL ACTIVATOR DEVR_DOSR"/>
    <property type="match status" value="1"/>
</dbReference>
<evidence type="ECO:0000256" key="1">
    <source>
        <dbReference type="ARBA" id="ARBA00023015"/>
    </source>
</evidence>
<keyword evidence="3" id="KW-0804">Transcription</keyword>
<name>A0ABU4AKC3_9HYPH</name>
<dbReference type="EMBL" id="JAWLIP010000004">
    <property type="protein sequence ID" value="MDV6226695.1"/>
    <property type="molecule type" value="Genomic_DNA"/>
</dbReference>
<evidence type="ECO:0000256" key="3">
    <source>
        <dbReference type="ARBA" id="ARBA00023163"/>
    </source>
</evidence>
<reference evidence="5 6" key="1">
    <citation type="submission" date="2023-10" db="EMBL/GenBank/DDBJ databases">
        <authorList>
            <person name="Venkata Ramana C."/>
            <person name="Sasikala C."/>
            <person name="Dhurka M."/>
        </authorList>
    </citation>
    <scope>NUCLEOTIDE SEQUENCE [LARGE SCALE GENOMIC DNA]</scope>
    <source>
        <strain evidence="5 6">KCTC 32151</strain>
    </source>
</reference>
<dbReference type="InterPro" id="IPR029058">
    <property type="entry name" value="AB_hydrolase_fold"/>
</dbReference>
<gene>
    <name evidence="5" type="ORF">R2G56_10405</name>
</gene>
<proteinExistence type="predicted"/>
<evidence type="ECO:0000259" key="4">
    <source>
        <dbReference type="PROSITE" id="PS50043"/>
    </source>
</evidence>
<dbReference type="InterPro" id="IPR036388">
    <property type="entry name" value="WH-like_DNA-bd_sf"/>
</dbReference>
<keyword evidence="6" id="KW-1185">Reference proteome</keyword>
<dbReference type="SUPFAM" id="SSF46894">
    <property type="entry name" value="C-terminal effector domain of the bipartite response regulators"/>
    <property type="match status" value="1"/>
</dbReference>
<keyword evidence="2" id="KW-0238">DNA-binding</keyword>
<accession>A0ABU4AKC3</accession>